<dbReference type="NCBIfam" id="TIGR02595">
    <property type="entry name" value="PEP_CTERM"/>
    <property type="match status" value="1"/>
</dbReference>
<keyword evidence="1" id="KW-1133">Transmembrane helix</keyword>
<evidence type="ECO:0000313" key="3">
    <source>
        <dbReference type="Proteomes" id="UP000266426"/>
    </source>
</evidence>
<feature type="transmembrane region" description="Helical" evidence="1">
    <location>
        <begin position="327"/>
        <end position="350"/>
    </location>
</feature>
<dbReference type="InterPro" id="IPR013424">
    <property type="entry name" value="Ice-binding_C"/>
</dbReference>
<dbReference type="Proteomes" id="UP000266426">
    <property type="component" value="Unassembled WGS sequence"/>
</dbReference>
<dbReference type="NCBIfam" id="TIGR02913">
    <property type="entry name" value="HAF_rpt"/>
    <property type="match status" value="5"/>
</dbReference>
<gene>
    <name evidence="2" type="ORF">C4541_01830</name>
</gene>
<keyword evidence="1" id="KW-0812">Transmembrane</keyword>
<protein>
    <submittedName>
        <fullName evidence="2">PEP-CTERM sorting domain-containing protein</fullName>
    </submittedName>
</protein>
<evidence type="ECO:0000313" key="2">
    <source>
        <dbReference type="EMBL" id="RJP61499.1"/>
    </source>
</evidence>
<dbReference type="AlphaFoldDB" id="A0A3A4R8Q5"/>
<dbReference type="InterPro" id="IPR014262">
    <property type="entry name" value="HAF_rpt"/>
</dbReference>
<organism evidence="2 3">
    <name type="scientific">Candidatus Auribacter fodinae</name>
    <dbReference type="NCBI Taxonomy" id="2093366"/>
    <lineage>
        <taxon>Bacteria</taxon>
        <taxon>Pseudomonadati</taxon>
        <taxon>Candidatus Auribacterota</taxon>
        <taxon>Candidatus Auribacteria</taxon>
        <taxon>Candidatus Auribacterales</taxon>
        <taxon>Candidatus Auribacteraceae</taxon>
        <taxon>Candidatus Auribacter</taxon>
    </lineage>
</organism>
<accession>A0A3A4R8Q5</accession>
<keyword evidence="1" id="KW-0472">Membrane</keyword>
<proteinExistence type="predicted"/>
<reference evidence="2 3" key="1">
    <citation type="journal article" date="2017" name="ISME J.">
        <title>Energy and carbon metabolisms in a deep terrestrial subsurface fluid microbial community.</title>
        <authorList>
            <person name="Momper L."/>
            <person name="Jungbluth S.P."/>
            <person name="Lee M.D."/>
            <person name="Amend J.P."/>
        </authorList>
    </citation>
    <scope>NUCLEOTIDE SEQUENCE [LARGE SCALE GENOMIC DNA]</scope>
    <source>
        <strain evidence="2">SURF_26</strain>
    </source>
</reference>
<comment type="caution">
    <text evidence="2">The sequence shown here is derived from an EMBL/GenBank/DDBJ whole genome shotgun (WGS) entry which is preliminary data.</text>
</comment>
<sequence length="355" mass="37744">MNKNFTFFILAVITLLYTAQNISAVEYHFVELGTLGGTESDARDINNSGRVVGSSYTVDAKFSHAFLYQSGIMTDLGVLPGGNSSYANGINDAGQIVGSSNTQNNTAAFIYESGTMQNLTASMPDIVHSFANQINNTGQIVGYVYSTTDWYAYIHESGILTDLGGNAFNAYGINDFGQVVGVTTNTASQTRGFVYDSGTITELGTLGGNTSNAHGINNAGQIVGDAETSSGDFHAYLCVMGMLSDLGTLGGAYSSANDINESGQIVGLSEVAPSDYHAFLYENGIMKDLNDFIDPSLDFTALFAYSINDRGDIVGQGINSDGFRRGFVLYAVPEPATIILSLIGAVSLFIKRRMK</sequence>
<evidence type="ECO:0000256" key="1">
    <source>
        <dbReference type="SAM" id="Phobius"/>
    </source>
</evidence>
<name>A0A3A4R8Q5_9BACT</name>
<dbReference type="EMBL" id="QZJZ01000012">
    <property type="protein sequence ID" value="RJP61499.1"/>
    <property type="molecule type" value="Genomic_DNA"/>
</dbReference>